<feature type="transmembrane region" description="Helical" evidence="2">
    <location>
        <begin position="391"/>
        <end position="412"/>
    </location>
</feature>
<dbReference type="Gene3D" id="1.20.1250.20">
    <property type="entry name" value="MFS general substrate transporter like domains"/>
    <property type="match status" value="1"/>
</dbReference>
<comment type="similarity">
    <text evidence="1">Belongs to the sodium:galactoside symporter (TC 2.A.2) family.</text>
</comment>
<feature type="transmembrane region" description="Helical" evidence="2">
    <location>
        <begin position="357"/>
        <end position="379"/>
    </location>
</feature>
<dbReference type="Pfam" id="PF13347">
    <property type="entry name" value="MFS_2"/>
    <property type="match status" value="1"/>
</dbReference>
<protein>
    <submittedName>
        <fullName evidence="3">Glucuronide carrier protein</fullName>
    </submittedName>
</protein>
<dbReference type="InterPro" id="IPR036259">
    <property type="entry name" value="MFS_trans_sf"/>
</dbReference>
<dbReference type="PANTHER" id="PTHR11328">
    <property type="entry name" value="MAJOR FACILITATOR SUPERFAMILY DOMAIN-CONTAINING PROTEIN"/>
    <property type="match status" value="1"/>
</dbReference>
<reference evidence="3 4" key="1">
    <citation type="submission" date="2019-07" db="EMBL/GenBank/DDBJ databases">
        <title>Tepidimonas thermarum AA-1 draft genome.</title>
        <authorList>
            <person name="Da Costa M.S."/>
            <person name="Froufe H.J.C."/>
            <person name="Egas C."/>
            <person name="Albuquerque L."/>
        </authorList>
    </citation>
    <scope>NUCLEOTIDE SEQUENCE [LARGE SCALE GENOMIC DNA]</scope>
    <source>
        <strain evidence="3 4">AA-1</strain>
    </source>
</reference>
<accession>A0A554X2D3</accession>
<sequence>MTASALPPRDGWRYGLPGLPLAFVALPLYVHLPHHYATLGVPLATLGAVLLLARAFDAVTDPLLGRWLDGVFAGGAPAVLRRAWPLALALWLGMWGLWFPPAWVHGHLAAWALLLAMATTLAYSALAIAHQSWGARLGGDAVRQARIAAWREGATLVGVVLASVLPSWWGWGATLALLALALLVALHTWGQGPQPPAVPGAPAGVPADQTDLRLPWRYRPFRRLLAVFVCNGMASAMPATLVLFFVSDRLQAPAAQGPLLAAYFVAAAASLPLWLAWVRRVGLARGWLTGMALAIAVFVWAALLGPGDVAAFAVVCVLSGLALGADLALPAALLAGVMADAGDRGRHEGAYFGWWNLAAKGNLALAAGLALPLLGLLGYTPGSRDPAALQALTIAYALLPCLLKALAAGLLWQGFVRQHRPTPPAPVPTPGATPPT</sequence>
<keyword evidence="4" id="KW-1185">Reference proteome</keyword>
<feature type="transmembrane region" description="Helical" evidence="2">
    <location>
        <begin position="36"/>
        <end position="56"/>
    </location>
</feature>
<dbReference type="GO" id="GO:0005886">
    <property type="term" value="C:plasma membrane"/>
    <property type="evidence" value="ECO:0007669"/>
    <property type="project" value="TreeGrafter"/>
</dbReference>
<dbReference type="PANTHER" id="PTHR11328:SF24">
    <property type="entry name" value="MAJOR FACILITATOR SUPERFAMILY (MFS) PROFILE DOMAIN-CONTAINING PROTEIN"/>
    <property type="match status" value="1"/>
</dbReference>
<keyword evidence="2" id="KW-1133">Transmembrane helix</keyword>
<dbReference type="AlphaFoldDB" id="A0A554X2D3"/>
<dbReference type="InterPro" id="IPR039672">
    <property type="entry name" value="MFS_2"/>
</dbReference>
<evidence type="ECO:0000313" key="3">
    <source>
        <dbReference type="EMBL" id="TSE29955.1"/>
    </source>
</evidence>
<proteinExistence type="inferred from homology"/>
<feature type="transmembrane region" description="Helical" evidence="2">
    <location>
        <begin position="258"/>
        <end position="277"/>
    </location>
</feature>
<feature type="transmembrane region" description="Helical" evidence="2">
    <location>
        <begin position="224"/>
        <end position="246"/>
    </location>
</feature>
<gene>
    <name evidence="3" type="primary">uidB</name>
    <name evidence="3" type="ORF">Tther_01233</name>
</gene>
<dbReference type="GO" id="GO:0008643">
    <property type="term" value="P:carbohydrate transport"/>
    <property type="evidence" value="ECO:0007669"/>
    <property type="project" value="InterPro"/>
</dbReference>
<feature type="transmembrane region" description="Helical" evidence="2">
    <location>
        <begin position="309"/>
        <end position="336"/>
    </location>
</feature>
<comment type="caution">
    <text evidence="3">The sequence shown here is derived from an EMBL/GenBank/DDBJ whole genome shotgun (WGS) entry which is preliminary data.</text>
</comment>
<dbReference type="OrthoDB" id="181905at2"/>
<organism evidence="3 4">
    <name type="scientific">Tepidimonas thermarum</name>
    <dbReference type="NCBI Taxonomy" id="335431"/>
    <lineage>
        <taxon>Bacteria</taxon>
        <taxon>Pseudomonadati</taxon>
        <taxon>Pseudomonadota</taxon>
        <taxon>Betaproteobacteria</taxon>
        <taxon>Burkholderiales</taxon>
        <taxon>Tepidimonas</taxon>
    </lineage>
</organism>
<feature type="transmembrane region" description="Helical" evidence="2">
    <location>
        <begin position="83"/>
        <end position="103"/>
    </location>
</feature>
<evidence type="ECO:0000256" key="2">
    <source>
        <dbReference type="SAM" id="Phobius"/>
    </source>
</evidence>
<name>A0A554X2D3_9BURK</name>
<dbReference type="Proteomes" id="UP000318542">
    <property type="component" value="Unassembled WGS sequence"/>
</dbReference>
<dbReference type="SUPFAM" id="SSF103473">
    <property type="entry name" value="MFS general substrate transporter"/>
    <property type="match status" value="1"/>
</dbReference>
<feature type="transmembrane region" description="Helical" evidence="2">
    <location>
        <begin position="109"/>
        <end position="128"/>
    </location>
</feature>
<dbReference type="RefSeq" id="WP_143902000.1">
    <property type="nucleotide sequence ID" value="NZ_VJOL01000018.1"/>
</dbReference>
<feature type="transmembrane region" description="Helical" evidence="2">
    <location>
        <begin position="284"/>
        <end position="303"/>
    </location>
</feature>
<dbReference type="GO" id="GO:0015293">
    <property type="term" value="F:symporter activity"/>
    <property type="evidence" value="ECO:0007669"/>
    <property type="project" value="InterPro"/>
</dbReference>
<dbReference type="EMBL" id="VJOL01000018">
    <property type="protein sequence ID" value="TSE29955.1"/>
    <property type="molecule type" value="Genomic_DNA"/>
</dbReference>
<keyword evidence="2" id="KW-0472">Membrane</keyword>
<evidence type="ECO:0000313" key="4">
    <source>
        <dbReference type="Proteomes" id="UP000318542"/>
    </source>
</evidence>
<evidence type="ECO:0000256" key="1">
    <source>
        <dbReference type="ARBA" id="ARBA00009617"/>
    </source>
</evidence>
<feature type="transmembrane region" description="Helical" evidence="2">
    <location>
        <begin position="12"/>
        <end position="30"/>
    </location>
</feature>
<feature type="transmembrane region" description="Helical" evidence="2">
    <location>
        <begin position="171"/>
        <end position="189"/>
    </location>
</feature>
<keyword evidence="2" id="KW-0812">Transmembrane</keyword>